<dbReference type="OMA" id="KTTHDHT"/>
<feature type="region of interest" description="Disordered" evidence="1">
    <location>
        <begin position="105"/>
        <end position="195"/>
    </location>
</feature>
<reference evidence="3" key="1">
    <citation type="journal article" date="2021" name="BMC Genomics">
        <title>Chromosome-level genome assembly and manually-curated proteome of model necrotroph Parastagonospora nodorum Sn15 reveals a genome-wide trove of candidate effector homologs, and redundancy of virulence-related functions within an accessory chromosome.</title>
        <authorList>
            <person name="Bertazzoni S."/>
            <person name="Jones D.A.B."/>
            <person name="Phan H.T."/>
            <person name="Tan K.-C."/>
            <person name="Hane J.K."/>
        </authorList>
    </citation>
    <scope>NUCLEOTIDE SEQUENCE [LARGE SCALE GENOMIC DNA]</scope>
    <source>
        <strain evidence="3">SN15 / ATCC MYA-4574 / FGSC 10173)</strain>
    </source>
</reference>
<feature type="compositionally biased region" description="Polar residues" evidence="1">
    <location>
        <begin position="117"/>
        <end position="131"/>
    </location>
</feature>
<evidence type="ECO:0008006" key="4">
    <source>
        <dbReference type="Google" id="ProtNLM"/>
    </source>
</evidence>
<feature type="region of interest" description="Disordered" evidence="1">
    <location>
        <begin position="1"/>
        <end position="20"/>
    </location>
</feature>
<feature type="compositionally biased region" description="Basic and acidic residues" evidence="1">
    <location>
        <begin position="300"/>
        <end position="331"/>
    </location>
</feature>
<organism evidence="2 3">
    <name type="scientific">Phaeosphaeria nodorum (strain SN15 / ATCC MYA-4574 / FGSC 10173)</name>
    <name type="common">Glume blotch fungus</name>
    <name type="synonym">Parastagonospora nodorum</name>
    <dbReference type="NCBI Taxonomy" id="321614"/>
    <lineage>
        <taxon>Eukaryota</taxon>
        <taxon>Fungi</taxon>
        <taxon>Dikarya</taxon>
        <taxon>Ascomycota</taxon>
        <taxon>Pezizomycotina</taxon>
        <taxon>Dothideomycetes</taxon>
        <taxon>Pleosporomycetidae</taxon>
        <taxon>Pleosporales</taxon>
        <taxon>Pleosporineae</taxon>
        <taxon>Phaeosphaeriaceae</taxon>
        <taxon>Parastagonospora</taxon>
    </lineage>
</organism>
<dbReference type="EMBL" id="CP069036">
    <property type="protein sequence ID" value="QRD02948.1"/>
    <property type="molecule type" value="Genomic_DNA"/>
</dbReference>
<dbReference type="Proteomes" id="UP000663193">
    <property type="component" value="Chromosome 14"/>
</dbReference>
<feature type="compositionally biased region" description="Polar residues" evidence="1">
    <location>
        <begin position="264"/>
        <end position="278"/>
    </location>
</feature>
<dbReference type="VEuPathDB" id="FungiDB:JI435_142570"/>
<evidence type="ECO:0000313" key="2">
    <source>
        <dbReference type="EMBL" id="QRD02948.1"/>
    </source>
</evidence>
<dbReference type="AlphaFoldDB" id="A0A7U2FCX8"/>
<accession>A0A7U2FCX8</accession>
<proteinExistence type="predicted"/>
<keyword evidence="3" id="KW-1185">Reference proteome</keyword>
<dbReference type="PANTHER" id="PTHR23149:SF33">
    <property type="entry name" value="PROTEIN TMA23"/>
    <property type="match status" value="1"/>
</dbReference>
<dbReference type="PANTHER" id="PTHR23149">
    <property type="entry name" value="G PATCH DOMAIN CONTAINING PROTEIN"/>
    <property type="match status" value="1"/>
</dbReference>
<protein>
    <recommendedName>
        <fullName evidence="4">G-patch domain-containing protein</fullName>
    </recommendedName>
</protein>
<feature type="compositionally biased region" description="Basic residues" evidence="1">
    <location>
        <begin position="347"/>
        <end position="356"/>
    </location>
</feature>
<feature type="compositionally biased region" description="Basic and acidic residues" evidence="1">
    <location>
        <begin position="136"/>
        <end position="172"/>
    </location>
</feature>
<name>A0A7U2FCX8_PHANO</name>
<evidence type="ECO:0000256" key="1">
    <source>
        <dbReference type="SAM" id="MobiDB-lite"/>
    </source>
</evidence>
<sequence>MNAESYLRKQGWKGSGHSLDTTGRGIKKPLLIAHKQDQLGLGKKKAAWTTDDQWWMRAYDQSLQSIGTGQDSTLNQIRTKGINRGGLYGFFVKGEAIAGTIDDSSASATDASIPPSGVSTPPTSDSDSEAPTKSAKMTDKKTKRKRQDEVEPKEAKKAKRTDMKGDSKDKAISKIPSSSDQAEVDRKIAKLSPKKREWYEKRAAAKKQTLNEYILRRVQKKSIKRAKRHAKSAPPAPFFTDLEGDATLLDQATTVAVDATVLGIQQNPLPETESTTPDVSEPAAEETPPEAAQKKPHGNKSSEKERYKAAMRAERLLKKEEKKAVKAEKRANKCSSKFGKNKDKSRYNKGKGKKKGVVAVGTAA</sequence>
<feature type="compositionally biased region" description="Basic and acidic residues" evidence="1">
    <location>
        <begin position="183"/>
        <end position="195"/>
    </location>
</feature>
<dbReference type="OrthoDB" id="3366546at2759"/>
<evidence type="ECO:0000313" key="3">
    <source>
        <dbReference type="Proteomes" id="UP000663193"/>
    </source>
</evidence>
<dbReference type="RefSeq" id="XP_001804452.1">
    <property type="nucleotide sequence ID" value="XM_001804400.1"/>
</dbReference>
<feature type="compositionally biased region" description="Low complexity" evidence="1">
    <location>
        <begin position="105"/>
        <end position="116"/>
    </location>
</feature>
<dbReference type="InterPro" id="IPR050656">
    <property type="entry name" value="PINX1"/>
</dbReference>
<gene>
    <name evidence="2" type="ORF">JI435_142570</name>
</gene>
<dbReference type="KEGG" id="pno:SNOG_14257"/>
<feature type="region of interest" description="Disordered" evidence="1">
    <location>
        <begin position="264"/>
        <end position="364"/>
    </location>
</feature>